<evidence type="ECO:0000313" key="10">
    <source>
        <dbReference type="Proteomes" id="UP000007460"/>
    </source>
</evidence>
<dbReference type="EC" id="1.1.2.3" evidence="9"/>
<dbReference type="PANTHER" id="PTHR10578">
    <property type="entry name" value="S -2-HYDROXY-ACID OXIDASE-RELATED"/>
    <property type="match status" value="1"/>
</dbReference>
<proteinExistence type="inferred from homology"/>
<evidence type="ECO:0000256" key="4">
    <source>
        <dbReference type="ARBA" id="ARBA00023002"/>
    </source>
</evidence>
<dbReference type="PANTHER" id="PTHR10578:SF107">
    <property type="entry name" value="2-HYDROXYACID OXIDASE 1"/>
    <property type="match status" value="1"/>
</dbReference>
<evidence type="ECO:0000256" key="6">
    <source>
        <dbReference type="PIRSR" id="PIRSR000138-1"/>
    </source>
</evidence>
<feature type="binding site" evidence="7">
    <location>
        <position position="280"/>
    </location>
    <ligand>
        <name>FMN</name>
        <dbReference type="ChEBI" id="CHEBI:58210"/>
    </ligand>
</feature>
<dbReference type="GO" id="GO:0004460">
    <property type="term" value="F:L-lactate dehydrogenase (cytochrome) activity"/>
    <property type="evidence" value="ECO:0007669"/>
    <property type="project" value="UniProtKB-EC"/>
</dbReference>
<dbReference type="PROSITE" id="PS51349">
    <property type="entry name" value="FMN_HYDROXY_ACID_DH_2"/>
    <property type="match status" value="1"/>
</dbReference>
<comment type="cofactor">
    <cofactor evidence="1">
        <name>FMN</name>
        <dbReference type="ChEBI" id="CHEBI:58210"/>
    </cofactor>
</comment>
<dbReference type="CDD" id="cd02809">
    <property type="entry name" value="alpha_hydroxyacid_oxid_FMN"/>
    <property type="match status" value="1"/>
</dbReference>
<keyword evidence="2 7" id="KW-0285">Flavoprotein</keyword>
<feature type="binding site" evidence="7">
    <location>
        <position position="159"/>
    </location>
    <ligand>
        <name>FMN</name>
        <dbReference type="ChEBI" id="CHEBI:58210"/>
    </ligand>
</feature>
<dbReference type="Gene3D" id="3.20.20.70">
    <property type="entry name" value="Aldolase class I"/>
    <property type="match status" value="1"/>
</dbReference>
<dbReference type="KEGG" id="apb:SAR116_0741"/>
<feature type="binding site" evidence="7">
    <location>
        <position position="282"/>
    </location>
    <ligand>
        <name>glyoxylate</name>
        <dbReference type="ChEBI" id="CHEBI:36655"/>
    </ligand>
</feature>
<dbReference type="InterPro" id="IPR008259">
    <property type="entry name" value="FMN_hydac_DH_AS"/>
</dbReference>
<dbReference type="Proteomes" id="UP000007460">
    <property type="component" value="Chromosome"/>
</dbReference>
<dbReference type="PROSITE" id="PS00557">
    <property type="entry name" value="FMN_HYDROXY_ACID_DH_1"/>
    <property type="match status" value="1"/>
</dbReference>
<dbReference type="EMBL" id="CP001751">
    <property type="protein sequence ID" value="ADE38984.1"/>
    <property type="molecule type" value="Genomic_DNA"/>
</dbReference>
<dbReference type="Pfam" id="PF01070">
    <property type="entry name" value="FMN_dh"/>
    <property type="match status" value="1"/>
</dbReference>
<feature type="binding site" evidence="7">
    <location>
        <position position="258"/>
    </location>
    <ligand>
        <name>FMN</name>
        <dbReference type="ChEBI" id="CHEBI:58210"/>
    </ligand>
</feature>
<feature type="binding site" evidence="7">
    <location>
        <position position="133"/>
    </location>
    <ligand>
        <name>glyoxylate</name>
        <dbReference type="ChEBI" id="CHEBI:36655"/>
    </ligand>
</feature>
<feature type="binding site" evidence="7">
    <location>
        <position position="131"/>
    </location>
    <ligand>
        <name>FMN</name>
        <dbReference type="ChEBI" id="CHEBI:58210"/>
    </ligand>
</feature>
<dbReference type="InterPro" id="IPR013785">
    <property type="entry name" value="Aldolase_TIM"/>
</dbReference>
<evidence type="ECO:0000256" key="7">
    <source>
        <dbReference type="PIRSR" id="PIRSR000138-2"/>
    </source>
</evidence>
<dbReference type="STRING" id="488538.SAR116_0741"/>
<dbReference type="GO" id="GO:0004459">
    <property type="term" value="F:L-lactate dehydrogenase (NAD+) activity"/>
    <property type="evidence" value="ECO:0007669"/>
    <property type="project" value="TreeGrafter"/>
</dbReference>
<evidence type="ECO:0000256" key="2">
    <source>
        <dbReference type="ARBA" id="ARBA00022630"/>
    </source>
</evidence>
<dbReference type="InterPro" id="IPR012133">
    <property type="entry name" value="Alpha-hydoxy_acid_DH_FMN"/>
</dbReference>
<evidence type="ECO:0000256" key="5">
    <source>
        <dbReference type="ARBA" id="ARBA00024042"/>
    </source>
</evidence>
<reference evidence="9 10" key="1">
    <citation type="journal article" date="2010" name="J. Bacteriol.">
        <title>Complete genome sequence of "Candidatus Puniceispirillum marinum" IMCC1322, a representative of the SAR116 clade in the Alphaproteobacteria.</title>
        <authorList>
            <person name="Oh H.M."/>
            <person name="Kwon K.K."/>
            <person name="Kang I."/>
            <person name="Kang S.G."/>
            <person name="Lee J.H."/>
            <person name="Kim S.J."/>
            <person name="Cho J.C."/>
        </authorList>
    </citation>
    <scope>NUCLEOTIDE SEQUENCE [LARGE SCALE GENOMIC DNA]</scope>
    <source>
        <strain evidence="9 10">IMCC1322</strain>
    </source>
</reference>
<feature type="domain" description="FMN hydroxy acid dehydrogenase" evidence="8">
    <location>
        <begin position="2"/>
        <end position="383"/>
    </location>
</feature>
<feature type="binding site" evidence="7">
    <location>
        <begin position="81"/>
        <end position="83"/>
    </location>
    <ligand>
        <name>FMN</name>
        <dbReference type="ChEBI" id="CHEBI:58210"/>
    </ligand>
</feature>
<dbReference type="InterPro" id="IPR037396">
    <property type="entry name" value="FMN_HAD"/>
</dbReference>
<dbReference type="RefSeq" id="WP_013045613.1">
    <property type="nucleotide sequence ID" value="NC_014010.1"/>
</dbReference>
<evidence type="ECO:0000256" key="3">
    <source>
        <dbReference type="ARBA" id="ARBA00022643"/>
    </source>
</evidence>
<gene>
    <name evidence="9" type="ordered locus">SAR116_0741</name>
</gene>
<keyword evidence="10" id="KW-1185">Reference proteome</keyword>
<feature type="binding site" evidence="7">
    <location>
        <position position="110"/>
    </location>
    <ligand>
        <name>FMN</name>
        <dbReference type="ChEBI" id="CHEBI:58210"/>
    </ligand>
</feature>
<keyword evidence="3 7" id="KW-0288">FMN</keyword>
<dbReference type="HOGENOM" id="CLU_020639_0_0_5"/>
<feature type="binding site" evidence="7">
    <location>
        <begin position="336"/>
        <end position="337"/>
    </location>
    <ligand>
        <name>FMN</name>
        <dbReference type="ChEBI" id="CHEBI:58210"/>
    </ligand>
</feature>
<dbReference type="eggNOG" id="COG1304">
    <property type="taxonomic scope" value="Bacteria"/>
</dbReference>
<accession>D5BRT7</accession>
<dbReference type="PIRSF" id="PIRSF000138">
    <property type="entry name" value="Al-hdrx_acd_dh"/>
    <property type="match status" value="1"/>
</dbReference>
<dbReference type="GO" id="GO:0005886">
    <property type="term" value="C:plasma membrane"/>
    <property type="evidence" value="ECO:0007669"/>
    <property type="project" value="TreeGrafter"/>
</dbReference>
<keyword evidence="4 9" id="KW-0560">Oxidoreductase</keyword>
<dbReference type="InterPro" id="IPR000262">
    <property type="entry name" value="FMN-dep_DH"/>
</dbReference>
<dbReference type="OrthoDB" id="9770452at2"/>
<evidence type="ECO:0000256" key="1">
    <source>
        <dbReference type="ARBA" id="ARBA00001917"/>
    </source>
</evidence>
<name>D5BRT7_PUNMI</name>
<feature type="active site" description="Proton acceptor" evidence="6">
    <location>
        <position position="282"/>
    </location>
</feature>
<dbReference type="SUPFAM" id="SSF51395">
    <property type="entry name" value="FMN-linked oxidoreductases"/>
    <property type="match status" value="1"/>
</dbReference>
<sequence>MDLMNRYPRLSDLRPVASRRIPKFVFAYLDSGTGHDTTRDENRAFLDSIQLTPQFLRGRIDADISTTLFGKTYKAPFGVAPIGLASLIWPGAEQILGAAAKRNGFPYALSTVASDSVERVSEVADDMTWFQLYAPRNRELMKDLLSRARACGVKNIVLTADVPSPSRRERMRIAGAPLGSRGNSSFSPQVVWQSMMRPEWAIRTLLNGGARFRNMEPYAKNDGAMGITKFIGEQLNGSLDWDYLADIRAEWEGKLILKGILHGQDAARAVKMGVDALVISNHGGRQLDAAPQPLAQLAGIRAVVGDDIPLIVDSGIQSGLDVVRALAMGADFVMIGRAFMYAVAALGKKGGDHAADILLEEVRDVMAQLGLQTIADVKSLNLS</sequence>
<evidence type="ECO:0000259" key="8">
    <source>
        <dbReference type="PROSITE" id="PS51349"/>
    </source>
</evidence>
<dbReference type="GO" id="GO:0010181">
    <property type="term" value="F:FMN binding"/>
    <property type="evidence" value="ECO:0007669"/>
    <property type="project" value="InterPro"/>
</dbReference>
<organism evidence="9 10">
    <name type="scientific">Puniceispirillum marinum (strain IMCC1322)</name>
    <dbReference type="NCBI Taxonomy" id="488538"/>
    <lineage>
        <taxon>Bacteria</taxon>
        <taxon>Pseudomonadati</taxon>
        <taxon>Pseudomonadota</taxon>
        <taxon>Alphaproteobacteria</taxon>
        <taxon>Candidatus Puniceispirillales</taxon>
        <taxon>Candidatus Puniceispirillaceae</taxon>
        <taxon>Candidatus Puniceispirillum</taxon>
    </lineage>
</organism>
<feature type="binding site" evidence="7">
    <location>
        <position position="28"/>
    </location>
    <ligand>
        <name>glyoxylate</name>
        <dbReference type="ChEBI" id="CHEBI:36655"/>
    </ligand>
</feature>
<protein>
    <submittedName>
        <fullName evidence="9">L-lactate dehydrogenase, putative</fullName>
        <ecNumber evidence="9">1.1.2.3</ecNumber>
    </submittedName>
</protein>
<comment type="similarity">
    <text evidence="5">Belongs to the FMN-dependent alpha-hydroxy acid dehydrogenase family.</text>
</comment>
<feature type="binding site" evidence="7">
    <location>
        <position position="168"/>
    </location>
    <ligand>
        <name>glyoxylate</name>
        <dbReference type="ChEBI" id="CHEBI:36655"/>
    </ligand>
</feature>
<dbReference type="AlphaFoldDB" id="D5BRT7"/>
<evidence type="ECO:0000313" key="9">
    <source>
        <dbReference type="EMBL" id="ADE38984.1"/>
    </source>
</evidence>
<feature type="binding site" evidence="7">
    <location>
        <position position="285"/>
    </location>
    <ligand>
        <name>glyoxylate</name>
        <dbReference type="ChEBI" id="CHEBI:36655"/>
    </ligand>
</feature>
<dbReference type="GO" id="GO:0009060">
    <property type="term" value="P:aerobic respiration"/>
    <property type="evidence" value="ECO:0007669"/>
    <property type="project" value="TreeGrafter"/>
</dbReference>